<dbReference type="EMBL" id="HBUF01235212">
    <property type="protein sequence ID" value="CAG6674953.1"/>
    <property type="molecule type" value="Transcribed_RNA"/>
</dbReference>
<dbReference type="EMBL" id="HBUF01033997">
    <property type="protein sequence ID" value="CAG6615812.1"/>
    <property type="molecule type" value="Transcribed_RNA"/>
</dbReference>
<reference evidence="2" key="1">
    <citation type="submission" date="2021-05" db="EMBL/GenBank/DDBJ databases">
        <authorList>
            <person name="Alioto T."/>
            <person name="Alioto T."/>
            <person name="Gomez Garrido J."/>
        </authorList>
    </citation>
    <scope>NUCLEOTIDE SEQUENCE</scope>
</reference>
<dbReference type="EMBL" id="HBUF01235211">
    <property type="protein sequence ID" value="CAG6674950.1"/>
    <property type="molecule type" value="Transcribed_RNA"/>
</dbReference>
<dbReference type="AlphaFoldDB" id="A0A8D8M187"/>
<accession>A0A8D8M187</accession>
<evidence type="ECO:0000313" key="2">
    <source>
        <dbReference type="EMBL" id="CAG6615812.1"/>
    </source>
</evidence>
<proteinExistence type="predicted"/>
<evidence type="ECO:0000256" key="1">
    <source>
        <dbReference type="SAM" id="MobiDB-lite"/>
    </source>
</evidence>
<name>A0A8D8M187_9HEMI</name>
<protein>
    <submittedName>
        <fullName evidence="2">Uncharacterized protein</fullName>
    </submittedName>
</protein>
<dbReference type="EMBL" id="HBUF01620813">
    <property type="protein sequence ID" value="CAG6780931.1"/>
    <property type="molecule type" value="Transcribed_RNA"/>
</dbReference>
<organism evidence="2">
    <name type="scientific">Cacopsylla melanoneura</name>
    <dbReference type="NCBI Taxonomy" id="428564"/>
    <lineage>
        <taxon>Eukaryota</taxon>
        <taxon>Metazoa</taxon>
        <taxon>Ecdysozoa</taxon>
        <taxon>Arthropoda</taxon>
        <taxon>Hexapoda</taxon>
        <taxon>Insecta</taxon>
        <taxon>Pterygota</taxon>
        <taxon>Neoptera</taxon>
        <taxon>Paraneoptera</taxon>
        <taxon>Hemiptera</taxon>
        <taxon>Sternorrhyncha</taxon>
        <taxon>Psylloidea</taxon>
        <taxon>Psyllidae</taxon>
        <taxon>Psyllinae</taxon>
        <taxon>Cacopsylla</taxon>
    </lineage>
</organism>
<sequence>MEKVQLRTGVQMGHSGSKARTSHGTTAFVFWQPRAQSRHGKTRTHVPSMEKTRVPVFRDSSCYCSVSYCCTQCDDYQLEESGLVGQAHPERRLLFLAELSTQGSTCCDYHSTGRGLLQGGSVAQRYGFNSSTRSLLFSTLRSTYKTKRD</sequence>
<feature type="region of interest" description="Disordered" evidence="1">
    <location>
        <begin position="1"/>
        <end position="21"/>
    </location>
</feature>